<feature type="coiled-coil region" evidence="1">
    <location>
        <begin position="10"/>
        <end position="44"/>
    </location>
</feature>
<reference evidence="3" key="1">
    <citation type="journal article" date="2014" name="Proc. Natl. Acad. Sci. U.S.A.">
        <title>Extensive sampling of basidiomycete genomes demonstrates inadequacy of the white-rot/brown-rot paradigm for wood decay fungi.</title>
        <authorList>
            <person name="Riley R."/>
            <person name="Salamov A.A."/>
            <person name="Brown D.W."/>
            <person name="Nagy L.G."/>
            <person name="Floudas D."/>
            <person name="Held B.W."/>
            <person name="Levasseur A."/>
            <person name="Lombard V."/>
            <person name="Morin E."/>
            <person name="Otillar R."/>
            <person name="Lindquist E.A."/>
            <person name="Sun H."/>
            <person name="LaButti K.M."/>
            <person name="Schmutz J."/>
            <person name="Jabbour D."/>
            <person name="Luo H."/>
            <person name="Baker S.E."/>
            <person name="Pisabarro A.G."/>
            <person name="Walton J.D."/>
            <person name="Blanchette R.A."/>
            <person name="Henrissat B."/>
            <person name="Martin F."/>
            <person name="Cullen D."/>
            <person name="Hibbett D.S."/>
            <person name="Grigoriev I.V."/>
        </authorList>
    </citation>
    <scope>NUCLEOTIDE SEQUENCE [LARGE SCALE GENOMIC DNA]</scope>
    <source>
        <strain evidence="3">MUCL 33604</strain>
    </source>
</reference>
<name>A0A067PMN3_9AGAM</name>
<keyword evidence="1" id="KW-0175">Coiled coil</keyword>
<dbReference type="InParanoid" id="A0A067PMN3"/>
<evidence type="ECO:0000313" key="3">
    <source>
        <dbReference type="Proteomes" id="UP000027265"/>
    </source>
</evidence>
<dbReference type="Proteomes" id="UP000027265">
    <property type="component" value="Unassembled WGS sequence"/>
</dbReference>
<sequence length="104" mass="11975">MELPSRKAKFAELGDTEAKLQAQVDALQQQLTEAQSRLTAVQVERAQFSPFLNLPVEITTYILELGHQEFCGEDPFTWKYTFRNTIIRVSRSLFHCLENPDSLE</sequence>
<accession>A0A067PMN3</accession>
<keyword evidence="3" id="KW-1185">Reference proteome</keyword>
<dbReference type="AlphaFoldDB" id="A0A067PMN3"/>
<proteinExistence type="predicted"/>
<dbReference type="EMBL" id="KL197723">
    <property type="protein sequence ID" value="KDQ56039.1"/>
    <property type="molecule type" value="Genomic_DNA"/>
</dbReference>
<organism evidence="2 3">
    <name type="scientific">Jaapia argillacea MUCL 33604</name>
    <dbReference type="NCBI Taxonomy" id="933084"/>
    <lineage>
        <taxon>Eukaryota</taxon>
        <taxon>Fungi</taxon>
        <taxon>Dikarya</taxon>
        <taxon>Basidiomycota</taxon>
        <taxon>Agaricomycotina</taxon>
        <taxon>Agaricomycetes</taxon>
        <taxon>Agaricomycetidae</taxon>
        <taxon>Jaapiales</taxon>
        <taxon>Jaapiaceae</taxon>
        <taxon>Jaapia</taxon>
    </lineage>
</organism>
<dbReference type="HOGENOM" id="CLU_2250535_0_0_1"/>
<evidence type="ECO:0000313" key="2">
    <source>
        <dbReference type="EMBL" id="KDQ56039.1"/>
    </source>
</evidence>
<protein>
    <submittedName>
        <fullName evidence="2">Uncharacterized protein</fullName>
    </submittedName>
</protein>
<gene>
    <name evidence="2" type="ORF">JAAARDRAFT_318910</name>
</gene>
<evidence type="ECO:0000256" key="1">
    <source>
        <dbReference type="SAM" id="Coils"/>
    </source>
</evidence>